<dbReference type="Gene3D" id="1.10.510.10">
    <property type="entry name" value="Transferase(Phosphotransferase) domain 1"/>
    <property type="match status" value="1"/>
</dbReference>
<feature type="domain" description="FHA" evidence="7">
    <location>
        <begin position="61"/>
        <end position="121"/>
    </location>
</feature>
<reference evidence="9 10" key="1">
    <citation type="journal article" date="2018" name="BMC Genomics">
        <title>Comparative genome analyses reveal sequence features reflecting distinct modes of host-adaptation between dicot and monocot powdery mildew.</title>
        <authorList>
            <person name="Wu Y."/>
            <person name="Ma X."/>
            <person name="Pan Z."/>
            <person name="Kale S.D."/>
            <person name="Song Y."/>
            <person name="King H."/>
            <person name="Zhang Q."/>
            <person name="Presley C."/>
            <person name="Deng X."/>
            <person name="Wei C.I."/>
            <person name="Xiao S."/>
        </authorList>
    </citation>
    <scope>NUCLEOTIDE SEQUENCE [LARGE SCALE GENOMIC DNA]</scope>
    <source>
        <strain evidence="9">UMSG1</strain>
    </source>
</reference>
<dbReference type="InterPro" id="IPR011009">
    <property type="entry name" value="Kinase-like_dom_sf"/>
</dbReference>
<evidence type="ECO:0000256" key="2">
    <source>
        <dbReference type="ARBA" id="ARBA00022741"/>
    </source>
</evidence>
<dbReference type="PROSITE" id="PS50011">
    <property type="entry name" value="PROTEIN_KINASE_DOM"/>
    <property type="match status" value="1"/>
</dbReference>
<keyword evidence="9" id="KW-0808">Transferase</keyword>
<evidence type="ECO:0000259" key="8">
    <source>
        <dbReference type="PROSITE" id="PS50011"/>
    </source>
</evidence>
<keyword evidence="3 6" id="KW-0067">ATP-binding</keyword>
<dbReference type="PROSITE" id="PS00108">
    <property type="entry name" value="PROTEIN_KINASE_ST"/>
    <property type="match status" value="1"/>
</dbReference>
<feature type="binding site" evidence="6">
    <location>
        <position position="204"/>
    </location>
    <ligand>
        <name>ATP</name>
        <dbReference type="ChEBI" id="CHEBI:30616"/>
    </ligand>
</feature>
<dbReference type="SUPFAM" id="SSF56112">
    <property type="entry name" value="Protein kinase-like (PK-like)"/>
    <property type="match status" value="1"/>
</dbReference>
<evidence type="ECO:0000256" key="5">
    <source>
        <dbReference type="ARBA" id="ARBA00048679"/>
    </source>
</evidence>
<name>A0A420J1M7_9PEZI</name>
<dbReference type="PANTHER" id="PTHR44167">
    <property type="entry name" value="OVARIAN-SPECIFIC SERINE/THREONINE-PROTEIN KINASE LOK-RELATED"/>
    <property type="match status" value="1"/>
</dbReference>
<dbReference type="PROSITE" id="PS00107">
    <property type="entry name" value="PROTEIN_KINASE_ATP"/>
    <property type="match status" value="1"/>
</dbReference>
<dbReference type="EMBL" id="MCBS01019104">
    <property type="protein sequence ID" value="RKF80653.1"/>
    <property type="molecule type" value="Genomic_DNA"/>
</dbReference>
<comment type="similarity">
    <text evidence="1">Belongs to the protein kinase superfamily. CAMK Ser/Thr protein kinase family. CHEK2 subfamily.</text>
</comment>
<dbReference type="PROSITE" id="PS50006">
    <property type="entry name" value="FHA_DOMAIN"/>
    <property type="match status" value="1"/>
</dbReference>
<dbReference type="GO" id="GO:0005524">
    <property type="term" value="F:ATP binding"/>
    <property type="evidence" value="ECO:0007669"/>
    <property type="project" value="UniProtKB-UniRule"/>
</dbReference>
<dbReference type="GO" id="GO:0005737">
    <property type="term" value="C:cytoplasm"/>
    <property type="evidence" value="ECO:0007669"/>
    <property type="project" value="TreeGrafter"/>
</dbReference>
<dbReference type="Pfam" id="PF00498">
    <property type="entry name" value="FHA"/>
    <property type="match status" value="1"/>
</dbReference>
<protein>
    <submittedName>
        <fullName evidence="9">Meiosis-specific serine/threonine-protein kinase mek1</fullName>
    </submittedName>
</protein>
<dbReference type="GO" id="GO:0004674">
    <property type="term" value="F:protein serine/threonine kinase activity"/>
    <property type="evidence" value="ECO:0007669"/>
    <property type="project" value="UniProtKB-EC"/>
</dbReference>
<keyword evidence="9" id="KW-0418">Kinase</keyword>
<dbReference type="InterPro" id="IPR008984">
    <property type="entry name" value="SMAD_FHA_dom_sf"/>
</dbReference>
<dbReference type="GO" id="GO:0051598">
    <property type="term" value="P:meiotic recombination checkpoint signaling"/>
    <property type="evidence" value="ECO:0007669"/>
    <property type="project" value="TreeGrafter"/>
</dbReference>
<sequence length="577" mass="65945">MTYPSNMPSDYGHQLGSSVRAMKSVSPILHDGELGPIAFLICYKKQITAQSYIPIYPGKDVFVGRDVYQCECHIDNDQVSKLHFRMYSVIYEKDRKSNMQPLIYCEDLESTNGTFVNNNCIGRIGHERIGHLLSDGDLIEIRPHWYFRFNQPAHRLMSFNEKNLADLKFFRDEFSVSGRLLGKGHFGAVFLAKDLVTSRQLACKIVDLNEAAYEITETIQSDPLGQRWINKFHKDRDGKRLVMREIRILSKLSHPHIINLKKAFCSDTHLYIFTELAPAGDLFSYIESHGGFLTDLHSRVVSRQLVLAIKYIHSQGIVHRDIKPENVLIMQNDFGSRVVLTDFGFASYINKETGRLSSRLGTEGFIAPEVEFPDLADGGYTMSVDLWSLGILTVCLLTGSILIPKIDISESNQNQIQALFVNMHENQLGNRWQSMSSNAFLFIRRLLVVNPARRISASEALHHPWYTMPATEASMIKTGYQRVIRFWKKRNSNDVLKRISTNKNISTELGSISESKAMIRLPDTTLSPYFNLDRHLERKRGQRPKNILRDLNGSFFITSEANQKVSQMRTVSSKIKK</sequence>
<dbReference type="GO" id="GO:0005634">
    <property type="term" value="C:nucleus"/>
    <property type="evidence" value="ECO:0007669"/>
    <property type="project" value="TreeGrafter"/>
</dbReference>
<dbReference type="SMART" id="SM00220">
    <property type="entry name" value="S_TKc"/>
    <property type="match status" value="1"/>
</dbReference>
<comment type="catalytic activity">
    <reaction evidence="5">
        <text>L-seryl-[protein] + ATP = O-phospho-L-seryl-[protein] + ADP + H(+)</text>
        <dbReference type="Rhea" id="RHEA:17989"/>
        <dbReference type="Rhea" id="RHEA-COMP:9863"/>
        <dbReference type="Rhea" id="RHEA-COMP:11604"/>
        <dbReference type="ChEBI" id="CHEBI:15378"/>
        <dbReference type="ChEBI" id="CHEBI:29999"/>
        <dbReference type="ChEBI" id="CHEBI:30616"/>
        <dbReference type="ChEBI" id="CHEBI:83421"/>
        <dbReference type="ChEBI" id="CHEBI:456216"/>
        <dbReference type="EC" id="2.7.11.1"/>
    </reaction>
</comment>
<dbReference type="AlphaFoldDB" id="A0A420J1M7"/>
<dbReference type="InterPro" id="IPR000253">
    <property type="entry name" value="FHA_dom"/>
</dbReference>
<evidence type="ECO:0000313" key="9">
    <source>
        <dbReference type="EMBL" id="RKF80653.1"/>
    </source>
</evidence>
<dbReference type="Proteomes" id="UP000285326">
    <property type="component" value="Unassembled WGS sequence"/>
</dbReference>
<evidence type="ECO:0000259" key="7">
    <source>
        <dbReference type="PROSITE" id="PS50006"/>
    </source>
</evidence>
<evidence type="ECO:0000256" key="4">
    <source>
        <dbReference type="ARBA" id="ARBA00047899"/>
    </source>
</evidence>
<dbReference type="InterPro" id="IPR017441">
    <property type="entry name" value="Protein_kinase_ATP_BS"/>
</dbReference>
<organism evidence="9 10">
    <name type="scientific">Golovinomyces cichoracearum</name>
    <dbReference type="NCBI Taxonomy" id="62708"/>
    <lineage>
        <taxon>Eukaryota</taxon>
        <taxon>Fungi</taxon>
        <taxon>Dikarya</taxon>
        <taxon>Ascomycota</taxon>
        <taxon>Pezizomycotina</taxon>
        <taxon>Leotiomycetes</taxon>
        <taxon>Erysiphales</taxon>
        <taxon>Erysiphaceae</taxon>
        <taxon>Golovinomyces</taxon>
    </lineage>
</organism>
<evidence type="ECO:0000313" key="10">
    <source>
        <dbReference type="Proteomes" id="UP000285326"/>
    </source>
</evidence>
<comment type="catalytic activity">
    <reaction evidence="4">
        <text>L-threonyl-[protein] + ATP = O-phospho-L-threonyl-[protein] + ADP + H(+)</text>
        <dbReference type="Rhea" id="RHEA:46608"/>
        <dbReference type="Rhea" id="RHEA-COMP:11060"/>
        <dbReference type="Rhea" id="RHEA-COMP:11605"/>
        <dbReference type="ChEBI" id="CHEBI:15378"/>
        <dbReference type="ChEBI" id="CHEBI:30013"/>
        <dbReference type="ChEBI" id="CHEBI:30616"/>
        <dbReference type="ChEBI" id="CHEBI:61977"/>
        <dbReference type="ChEBI" id="CHEBI:456216"/>
        <dbReference type="EC" id="2.7.11.1"/>
    </reaction>
</comment>
<dbReference type="SUPFAM" id="SSF49879">
    <property type="entry name" value="SMAD/FHA domain"/>
    <property type="match status" value="1"/>
</dbReference>
<keyword evidence="2 6" id="KW-0547">Nucleotide-binding</keyword>
<gene>
    <name evidence="9" type="ORF">GcM1_191031</name>
</gene>
<evidence type="ECO:0000256" key="3">
    <source>
        <dbReference type="ARBA" id="ARBA00022840"/>
    </source>
</evidence>
<dbReference type="PANTHER" id="PTHR44167:SF29">
    <property type="entry name" value="SERINE_THREONINE PROTEIN KINASE-43"/>
    <property type="match status" value="1"/>
</dbReference>
<dbReference type="SMART" id="SM00240">
    <property type="entry name" value="FHA"/>
    <property type="match status" value="1"/>
</dbReference>
<proteinExistence type="inferred from homology"/>
<feature type="domain" description="Protein kinase" evidence="8">
    <location>
        <begin position="175"/>
        <end position="466"/>
    </location>
</feature>
<comment type="caution">
    <text evidence="9">The sequence shown here is derived from an EMBL/GenBank/DDBJ whole genome shotgun (WGS) entry which is preliminary data.</text>
</comment>
<evidence type="ECO:0000256" key="6">
    <source>
        <dbReference type="PROSITE-ProRule" id="PRU10141"/>
    </source>
</evidence>
<dbReference type="Pfam" id="PF00069">
    <property type="entry name" value="Pkinase"/>
    <property type="match status" value="1"/>
</dbReference>
<dbReference type="InterPro" id="IPR000719">
    <property type="entry name" value="Prot_kinase_dom"/>
</dbReference>
<dbReference type="InterPro" id="IPR008271">
    <property type="entry name" value="Ser/Thr_kinase_AS"/>
</dbReference>
<evidence type="ECO:0000256" key="1">
    <source>
        <dbReference type="ARBA" id="ARBA00005575"/>
    </source>
</evidence>
<dbReference type="Gene3D" id="2.60.200.20">
    <property type="match status" value="1"/>
</dbReference>
<accession>A0A420J1M7</accession>